<feature type="domain" description="Cadherin" evidence="17">
    <location>
        <begin position="366"/>
        <end position="479"/>
    </location>
</feature>
<evidence type="ECO:0000256" key="14">
    <source>
        <dbReference type="RuleBase" id="RU003318"/>
    </source>
</evidence>
<dbReference type="Proteomes" id="UP000276834">
    <property type="component" value="Unassembled WGS sequence"/>
</dbReference>
<evidence type="ECO:0000259" key="17">
    <source>
        <dbReference type="PROSITE" id="PS50268"/>
    </source>
</evidence>
<keyword evidence="6" id="KW-0677">Repeat</keyword>
<evidence type="ECO:0000256" key="4">
    <source>
        <dbReference type="ARBA" id="ARBA00022692"/>
    </source>
</evidence>
<dbReference type="InterPro" id="IPR020894">
    <property type="entry name" value="Cadherin_CS"/>
</dbReference>
<evidence type="ECO:0000256" key="8">
    <source>
        <dbReference type="ARBA" id="ARBA00022889"/>
    </source>
</evidence>
<dbReference type="InterPro" id="IPR015919">
    <property type="entry name" value="Cadherin-like_sf"/>
</dbReference>
<keyword evidence="2" id="KW-1003">Cell membrane</keyword>
<dbReference type="PROSITE" id="PS00232">
    <property type="entry name" value="CADHERIN_1"/>
    <property type="match status" value="2"/>
</dbReference>
<dbReference type="SMART" id="SM00112">
    <property type="entry name" value="CA"/>
    <property type="match status" value="3"/>
</dbReference>
<dbReference type="Gene3D" id="4.10.900.10">
    <property type="entry name" value="TCF3-CBD (Catenin binding domain)"/>
    <property type="match status" value="1"/>
</dbReference>
<feature type="transmembrane region" description="Helical" evidence="16">
    <location>
        <begin position="489"/>
        <end position="509"/>
    </location>
</feature>
<comment type="function">
    <text evidence="15">Cadherins are calcium-dependent cell adhesion proteins.</text>
</comment>
<dbReference type="FunFam" id="4.10.900.10:FF:000001">
    <property type="entry name" value="Cadherin 2"/>
    <property type="match status" value="1"/>
</dbReference>
<evidence type="ECO:0000256" key="16">
    <source>
        <dbReference type="SAM" id="Phobius"/>
    </source>
</evidence>
<dbReference type="STRING" id="44316.ENSEGOP00005022297"/>
<evidence type="ECO:0000256" key="7">
    <source>
        <dbReference type="ARBA" id="ARBA00022837"/>
    </source>
</evidence>
<protein>
    <recommendedName>
        <fullName evidence="12">Cadherin-4</fullName>
    </recommendedName>
</protein>
<dbReference type="OrthoDB" id="6079678at2759"/>
<keyword evidence="4 14" id="KW-0812">Transmembrane</keyword>
<dbReference type="InterPro" id="IPR027397">
    <property type="entry name" value="Catenin-bd_sf"/>
</dbReference>
<feature type="domain" description="Cadherin" evidence="17">
    <location>
        <begin position="145"/>
        <end position="259"/>
    </location>
</feature>
<evidence type="ECO:0000256" key="11">
    <source>
        <dbReference type="ARBA" id="ARBA00023180"/>
    </source>
</evidence>
<dbReference type="GO" id="GO:0008013">
    <property type="term" value="F:beta-catenin binding"/>
    <property type="evidence" value="ECO:0007669"/>
    <property type="project" value="TreeGrafter"/>
</dbReference>
<dbReference type="PROSITE" id="PS50268">
    <property type="entry name" value="CADHERIN_2"/>
    <property type="match status" value="4"/>
</dbReference>
<feature type="domain" description="Cadherin" evidence="17">
    <location>
        <begin position="3"/>
        <end position="53"/>
    </location>
</feature>
<feature type="domain" description="Cadherin" evidence="17">
    <location>
        <begin position="260"/>
        <end position="367"/>
    </location>
</feature>
<keyword evidence="8 14" id="KW-0130">Cell adhesion</keyword>
<comment type="caution">
    <text evidence="18">The sequence shown here is derived from an EMBL/GenBank/DDBJ whole genome shotgun (WGS) entry which is preliminary data.</text>
</comment>
<evidence type="ECO:0000256" key="3">
    <source>
        <dbReference type="ARBA" id="ARBA00022685"/>
    </source>
</evidence>
<proteinExistence type="predicted"/>
<evidence type="ECO:0000256" key="10">
    <source>
        <dbReference type="ARBA" id="ARBA00023136"/>
    </source>
</evidence>
<dbReference type="PRINTS" id="PR00205">
    <property type="entry name" value="CADHERIN"/>
</dbReference>
<evidence type="ECO:0000256" key="15">
    <source>
        <dbReference type="RuleBase" id="RU004357"/>
    </source>
</evidence>
<keyword evidence="19" id="KW-1185">Reference proteome</keyword>
<dbReference type="EMBL" id="QUSF01000056">
    <property type="protein sequence ID" value="RLV97523.1"/>
    <property type="molecule type" value="Genomic_DNA"/>
</dbReference>
<dbReference type="AlphaFoldDB" id="A0A3L8S6V0"/>
<dbReference type="PANTHER" id="PTHR24027:SF81">
    <property type="entry name" value="CADHERIN-4"/>
    <property type="match status" value="1"/>
</dbReference>
<dbReference type="InterPro" id="IPR039808">
    <property type="entry name" value="Cadherin"/>
</dbReference>
<keyword evidence="11" id="KW-0325">Glycoprotein</keyword>
<dbReference type="GO" id="GO:0000902">
    <property type="term" value="P:cell morphogenesis"/>
    <property type="evidence" value="ECO:0007669"/>
    <property type="project" value="TreeGrafter"/>
</dbReference>
<dbReference type="Gene3D" id="2.60.40.60">
    <property type="entry name" value="Cadherins"/>
    <property type="match status" value="4"/>
</dbReference>
<dbReference type="InterPro" id="IPR000233">
    <property type="entry name" value="Cadherin_Y-type_LIR"/>
</dbReference>
<accession>A0A3L8S6V0</accession>
<dbReference type="CDD" id="cd11304">
    <property type="entry name" value="Cadherin_repeat"/>
    <property type="match status" value="4"/>
</dbReference>
<dbReference type="PRINTS" id="PR01820">
    <property type="entry name" value="DESMOCOLLIN"/>
</dbReference>
<dbReference type="PANTHER" id="PTHR24027">
    <property type="entry name" value="CADHERIN-23"/>
    <property type="match status" value="1"/>
</dbReference>
<dbReference type="FunFam" id="2.60.40.60:FF:000019">
    <property type="entry name" value="Cadherin 2"/>
    <property type="match status" value="1"/>
</dbReference>
<evidence type="ECO:0000256" key="2">
    <source>
        <dbReference type="ARBA" id="ARBA00022475"/>
    </source>
</evidence>
<dbReference type="InterPro" id="IPR002126">
    <property type="entry name" value="Cadherin-like_dom"/>
</dbReference>
<dbReference type="Pfam" id="PF00028">
    <property type="entry name" value="Cadherin"/>
    <property type="match status" value="3"/>
</dbReference>
<keyword evidence="10 16" id="KW-0472">Membrane</keyword>
<evidence type="ECO:0000256" key="1">
    <source>
        <dbReference type="ARBA" id="ARBA00004251"/>
    </source>
</evidence>
<dbReference type="GO" id="GO:0005912">
    <property type="term" value="C:adherens junction"/>
    <property type="evidence" value="ECO:0007669"/>
    <property type="project" value="TreeGrafter"/>
</dbReference>
<dbReference type="GO" id="GO:0005509">
    <property type="term" value="F:calcium ion binding"/>
    <property type="evidence" value="ECO:0007669"/>
    <property type="project" value="UniProtKB-UniRule"/>
</dbReference>
<dbReference type="GO" id="GO:0034332">
    <property type="term" value="P:adherens junction organization"/>
    <property type="evidence" value="ECO:0007669"/>
    <property type="project" value="TreeGrafter"/>
</dbReference>
<evidence type="ECO:0000256" key="6">
    <source>
        <dbReference type="ARBA" id="ARBA00022737"/>
    </source>
</evidence>
<dbReference type="GO" id="GO:0007043">
    <property type="term" value="P:cell-cell junction assembly"/>
    <property type="evidence" value="ECO:0007669"/>
    <property type="project" value="TreeGrafter"/>
</dbReference>
<dbReference type="GO" id="GO:0045296">
    <property type="term" value="F:cadherin binding"/>
    <property type="evidence" value="ECO:0007669"/>
    <property type="project" value="TreeGrafter"/>
</dbReference>
<evidence type="ECO:0000256" key="12">
    <source>
        <dbReference type="ARBA" id="ARBA00041040"/>
    </source>
</evidence>
<keyword evidence="7 13" id="KW-0106">Calcium</keyword>
<keyword evidence="5" id="KW-0479">Metal-binding</keyword>
<sequence length="669" mass="73894">MAINRHMTLPTKVQQYIVIVQATDMEGNLNYGLSNTATAIITVTDVNDNPPEFTTSTSVNIQREKPQTTSPPRAFHGIVGKRNQHMETTLSITQASSTTPWEQSLKRQAGSRNWGRMGLPTTCTHSLFSFSQPKGPREKIQHFAAVLSYSGEVPENRVEVVVANLTVLDRDQPHSPNWNAIYRIISGDPSGHFTIRTDPVTNEGMVTVVKAVDYEMNRAFMLTVMVSNQAPLASGIQMSFQSTAGVTISVTDVNEAPYFPTNHKLIRLEEGVPTGTVLTTFSAVDPDRFMQQAVRYSKLSDPANWLNINATNGQITTAAVLDRESDYIKNNVYEATFLAADNGIPPASGTGTLQIYLIDINDNAPELLPKEAQICEKPNLNVINITAADADIDPNVGPFVFELPSVPSAVRKNWTITRLNGDYAQLSLRIMYLEAGVYDVPIIVTDSGNPPLYNTSVIKVKVCPCDENGDCTTIGAPQWLFRAPMKMKVFISLTSFCCAAMVLLFVVWMKRREKERHTKQLLIDPEDDVRDNILKYDEEGGGEEDQDYDLSQLQQPETMDHVLNKTPGVRRVDERPIGAEPQYPIRPVIPHPGDIGDFINEGLRAADNDPTAPPYDSLLVFDYEGSGSTAGSVSSLNSSSSGDQDYDYLNDWGPRFKKLADMYGGGEED</sequence>
<reference evidence="18 19" key="1">
    <citation type="journal article" date="2018" name="Proc. R. Soc. B">
        <title>A non-coding region near Follistatin controls head colour polymorphism in the Gouldian finch.</title>
        <authorList>
            <person name="Toomey M.B."/>
            <person name="Marques C.I."/>
            <person name="Andrade P."/>
            <person name="Araujo P.M."/>
            <person name="Sabatino S."/>
            <person name="Gazda M.A."/>
            <person name="Afonso S."/>
            <person name="Lopes R.J."/>
            <person name="Corbo J.C."/>
            <person name="Carneiro M."/>
        </authorList>
    </citation>
    <scope>NUCLEOTIDE SEQUENCE [LARGE SCALE GENOMIC DNA]</scope>
    <source>
        <strain evidence="18">Red01</strain>
        <tissue evidence="18">Muscle</tissue>
    </source>
</reference>
<dbReference type="FunFam" id="2.60.40.60:FF:000027">
    <property type="entry name" value="Cadherin 2"/>
    <property type="match status" value="1"/>
</dbReference>
<keyword evidence="3" id="KW-0165">Cleavage on pair of basic residues</keyword>
<dbReference type="GO" id="GO:0016477">
    <property type="term" value="P:cell migration"/>
    <property type="evidence" value="ECO:0007669"/>
    <property type="project" value="TreeGrafter"/>
</dbReference>
<organism evidence="18 19">
    <name type="scientific">Chloebia gouldiae</name>
    <name type="common">Gouldian finch</name>
    <name type="synonym">Erythrura gouldiae</name>
    <dbReference type="NCBI Taxonomy" id="44316"/>
    <lineage>
        <taxon>Eukaryota</taxon>
        <taxon>Metazoa</taxon>
        <taxon>Chordata</taxon>
        <taxon>Craniata</taxon>
        <taxon>Vertebrata</taxon>
        <taxon>Euteleostomi</taxon>
        <taxon>Archelosauria</taxon>
        <taxon>Archosauria</taxon>
        <taxon>Dinosauria</taxon>
        <taxon>Saurischia</taxon>
        <taxon>Theropoda</taxon>
        <taxon>Coelurosauria</taxon>
        <taxon>Aves</taxon>
        <taxon>Neognathae</taxon>
        <taxon>Neoaves</taxon>
        <taxon>Telluraves</taxon>
        <taxon>Australaves</taxon>
        <taxon>Passeriformes</taxon>
        <taxon>Passeroidea</taxon>
        <taxon>Passeridae</taxon>
        <taxon>Chloebia</taxon>
    </lineage>
</organism>
<dbReference type="GO" id="GO:0044331">
    <property type="term" value="P:cell-cell adhesion mediated by cadherin"/>
    <property type="evidence" value="ECO:0007669"/>
    <property type="project" value="TreeGrafter"/>
</dbReference>
<keyword evidence="9 16" id="KW-1133">Transmembrane helix</keyword>
<comment type="subcellular location">
    <subcellularLocation>
        <location evidence="1 14">Cell membrane</location>
        <topology evidence="1 14">Single-pass type I membrane protein</topology>
    </subcellularLocation>
</comment>
<evidence type="ECO:0000256" key="13">
    <source>
        <dbReference type="PROSITE-ProRule" id="PRU00043"/>
    </source>
</evidence>
<dbReference type="GO" id="GO:0016342">
    <property type="term" value="C:catenin complex"/>
    <property type="evidence" value="ECO:0007669"/>
    <property type="project" value="TreeGrafter"/>
</dbReference>
<dbReference type="Pfam" id="PF01049">
    <property type="entry name" value="CADH_Y-type_LIR"/>
    <property type="match status" value="1"/>
</dbReference>
<evidence type="ECO:0000313" key="18">
    <source>
        <dbReference type="EMBL" id="RLV97523.1"/>
    </source>
</evidence>
<dbReference type="GO" id="GO:0007156">
    <property type="term" value="P:homophilic cell adhesion via plasma membrane adhesion molecules"/>
    <property type="evidence" value="ECO:0007669"/>
    <property type="project" value="InterPro"/>
</dbReference>
<dbReference type="SUPFAM" id="SSF49313">
    <property type="entry name" value="Cadherin-like"/>
    <property type="match status" value="4"/>
</dbReference>
<name>A0A3L8S6V0_CHLGU</name>
<evidence type="ECO:0000256" key="9">
    <source>
        <dbReference type="ARBA" id="ARBA00022989"/>
    </source>
</evidence>
<dbReference type="FunFam" id="2.60.40.60:FF:000045">
    <property type="entry name" value="Cadherin 2"/>
    <property type="match status" value="1"/>
</dbReference>
<gene>
    <name evidence="18" type="ORF">DV515_00011673</name>
</gene>
<evidence type="ECO:0000313" key="19">
    <source>
        <dbReference type="Proteomes" id="UP000276834"/>
    </source>
</evidence>
<evidence type="ECO:0000256" key="5">
    <source>
        <dbReference type="ARBA" id="ARBA00022723"/>
    </source>
</evidence>
<dbReference type="GO" id="GO:0016339">
    <property type="term" value="P:calcium-dependent cell-cell adhesion via plasma membrane cell adhesion molecules"/>
    <property type="evidence" value="ECO:0007669"/>
    <property type="project" value="TreeGrafter"/>
</dbReference>